<dbReference type="Gene3D" id="3.40.50.150">
    <property type="entry name" value="Vaccinia Virus protein VP39"/>
    <property type="match status" value="1"/>
</dbReference>
<comment type="caution">
    <text evidence="7">Lacks conserved residue(s) required for the propagation of feature annotation.</text>
</comment>
<organism evidence="9 10">
    <name type="scientific">Ferruginivarius sediminum</name>
    <dbReference type="NCBI Taxonomy" id="2661937"/>
    <lineage>
        <taxon>Bacteria</taxon>
        <taxon>Pseudomonadati</taxon>
        <taxon>Pseudomonadota</taxon>
        <taxon>Alphaproteobacteria</taxon>
        <taxon>Rhodospirillales</taxon>
        <taxon>Rhodospirillaceae</taxon>
        <taxon>Ferruginivarius</taxon>
    </lineage>
</organism>
<feature type="binding site" evidence="7">
    <location>
        <position position="69"/>
    </location>
    <ligand>
        <name>S-adenosyl-L-methionine</name>
        <dbReference type="ChEBI" id="CHEBI:59789"/>
    </ligand>
</feature>
<evidence type="ECO:0000256" key="4">
    <source>
        <dbReference type="ARBA" id="ARBA00022679"/>
    </source>
</evidence>
<dbReference type="InterPro" id="IPR029063">
    <property type="entry name" value="SAM-dependent_MTases_sf"/>
</dbReference>
<dbReference type="RefSeq" id="WP_114580594.1">
    <property type="nucleotide sequence ID" value="NZ_QPMH01000002.1"/>
</dbReference>
<keyword evidence="4 7" id="KW-0808">Transferase</keyword>
<feature type="binding site" evidence="7">
    <location>
        <position position="94"/>
    </location>
    <ligand>
        <name>S-adenosyl-L-methionine</name>
        <dbReference type="ChEBI" id="CHEBI:59789"/>
    </ligand>
</feature>
<evidence type="ECO:0000256" key="8">
    <source>
        <dbReference type="SAM" id="MobiDB-lite"/>
    </source>
</evidence>
<evidence type="ECO:0000256" key="1">
    <source>
        <dbReference type="ARBA" id="ARBA00000142"/>
    </source>
</evidence>
<dbReference type="AlphaFoldDB" id="A0A369TDH9"/>
<comment type="catalytic activity">
    <reaction evidence="1 7">
        <text>guanosine(46) in tRNA + S-adenosyl-L-methionine = N(7)-methylguanosine(46) in tRNA + S-adenosyl-L-homocysteine</text>
        <dbReference type="Rhea" id="RHEA:42708"/>
        <dbReference type="Rhea" id="RHEA-COMP:10188"/>
        <dbReference type="Rhea" id="RHEA-COMP:10189"/>
        <dbReference type="ChEBI" id="CHEBI:57856"/>
        <dbReference type="ChEBI" id="CHEBI:59789"/>
        <dbReference type="ChEBI" id="CHEBI:74269"/>
        <dbReference type="ChEBI" id="CHEBI:74480"/>
        <dbReference type="EC" id="2.1.1.33"/>
    </reaction>
</comment>
<dbReference type="GO" id="GO:0043527">
    <property type="term" value="C:tRNA methyltransferase complex"/>
    <property type="evidence" value="ECO:0007669"/>
    <property type="project" value="TreeGrafter"/>
</dbReference>
<comment type="caution">
    <text evidence="9">The sequence shown here is derived from an EMBL/GenBank/DDBJ whole genome shotgun (WGS) entry which is preliminary data.</text>
</comment>
<feature type="binding site" evidence="7">
    <location>
        <position position="147"/>
    </location>
    <ligand>
        <name>substrate</name>
    </ligand>
</feature>
<dbReference type="UniPathway" id="UPA00989"/>
<proteinExistence type="inferred from homology"/>
<dbReference type="PROSITE" id="PS51625">
    <property type="entry name" value="SAM_MT_TRMB"/>
    <property type="match status" value="1"/>
</dbReference>
<dbReference type="PANTHER" id="PTHR23417:SF14">
    <property type="entry name" value="PENTACOTRIPEPTIDE-REPEAT REGION OF PRORP DOMAIN-CONTAINING PROTEIN"/>
    <property type="match status" value="1"/>
</dbReference>
<feature type="binding site" evidence="7">
    <location>
        <position position="179"/>
    </location>
    <ligand>
        <name>substrate</name>
    </ligand>
</feature>
<keyword evidence="10" id="KW-1185">Reference proteome</keyword>
<dbReference type="SUPFAM" id="SSF53335">
    <property type="entry name" value="S-adenosyl-L-methionine-dependent methyltransferases"/>
    <property type="match status" value="1"/>
</dbReference>
<comment type="similarity">
    <text evidence="7">Belongs to the class I-like SAM-binding methyltransferase superfamily. TrmB family.</text>
</comment>
<gene>
    <name evidence="7" type="primary">trmB</name>
    <name evidence="9" type="ORF">DRB17_02525</name>
</gene>
<dbReference type="GO" id="GO:0008176">
    <property type="term" value="F:tRNA (guanine(46)-N7)-methyltransferase activity"/>
    <property type="evidence" value="ECO:0007669"/>
    <property type="project" value="UniProtKB-UniRule"/>
</dbReference>
<dbReference type="PANTHER" id="PTHR23417">
    <property type="entry name" value="3-DEOXY-D-MANNO-OCTULOSONIC-ACID TRANSFERASE/TRNA GUANINE-N 7 - -METHYLTRANSFERASE"/>
    <property type="match status" value="1"/>
</dbReference>
<name>A0A369TDH9_9PROT</name>
<dbReference type="HAMAP" id="MF_01057">
    <property type="entry name" value="tRNA_methyltr_TrmB"/>
    <property type="match status" value="1"/>
</dbReference>
<evidence type="ECO:0000256" key="2">
    <source>
        <dbReference type="ARBA" id="ARBA00003015"/>
    </source>
</evidence>
<evidence type="ECO:0000313" key="9">
    <source>
        <dbReference type="EMBL" id="RDD63340.1"/>
    </source>
</evidence>
<evidence type="ECO:0000256" key="3">
    <source>
        <dbReference type="ARBA" id="ARBA00022603"/>
    </source>
</evidence>
<keyword evidence="3 7" id="KW-0489">Methyltransferase</keyword>
<dbReference type="Pfam" id="PF02390">
    <property type="entry name" value="Methyltransf_4"/>
    <property type="match status" value="1"/>
</dbReference>
<dbReference type="NCBIfam" id="TIGR00091">
    <property type="entry name" value="tRNA (guanosine(46)-N7)-methyltransferase TrmB"/>
    <property type="match status" value="1"/>
</dbReference>
<evidence type="ECO:0000256" key="7">
    <source>
        <dbReference type="HAMAP-Rule" id="MF_01057"/>
    </source>
</evidence>
<evidence type="ECO:0000313" key="10">
    <source>
        <dbReference type="Proteomes" id="UP000253941"/>
    </source>
</evidence>
<feature type="compositionally biased region" description="Basic and acidic residues" evidence="8">
    <location>
        <begin position="1"/>
        <end position="12"/>
    </location>
</feature>
<feature type="binding site" evidence="7">
    <location>
        <position position="121"/>
    </location>
    <ligand>
        <name>S-adenosyl-L-methionine</name>
        <dbReference type="ChEBI" id="CHEBI:59789"/>
    </ligand>
</feature>
<protein>
    <recommendedName>
        <fullName evidence="7">tRNA (guanine-N(7)-)-methyltransferase</fullName>
        <ecNumber evidence="7">2.1.1.33</ecNumber>
    </recommendedName>
    <alternativeName>
        <fullName evidence="7">tRNA (guanine(46)-N(7))-methyltransferase</fullName>
    </alternativeName>
    <alternativeName>
        <fullName evidence="7">tRNA(m7G46)-methyltransferase</fullName>
    </alternativeName>
</protein>
<dbReference type="Proteomes" id="UP000253941">
    <property type="component" value="Unassembled WGS sequence"/>
</dbReference>
<evidence type="ECO:0000256" key="6">
    <source>
        <dbReference type="ARBA" id="ARBA00022694"/>
    </source>
</evidence>
<feature type="region of interest" description="Disordered" evidence="8">
    <location>
        <begin position="1"/>
        <end position="30"/>
    </location>
</feature>
<evidence type="ECO:0000256" key="5">
    <source>
        <dbReference type="ARBA" id="ARBA00022691"/>
    </source>
</evidence>
<dbReference type="InterPro" id="IPR003358">
    <property type="entry name" value="tRNA_(Gua-N-7)_MeTrfase_Trmb"/>
</dbReference>
<dbReference type="CDD" id="cd02440">
    <property type="entry name" value="AdoMet_MTases"/>
    <property type="match status" value="1"/>
</dbReference>
<reference evidence="9 10" key="1">
    <citation type="submission" date="2018-07" db="EMBL/GenBank/DDBJ databases">
        <title>Venubactetium sediminum gen. nov., sp. nov., isolated from a marine solar saltern.</title>
        <authorList>
            <person name="Wang S."/>
        </authorList>
    </citation>
    <scope>NUCLEOTIDE SEQUENCE [LARGE SCALE GENOMIC DNA]</scope>
    <source>
        <strain evidence="9 10">WD2A32</strain>
    </source>
</reference>
<sequence length="240" mass="27831">MPRESRDRSHTDRGHRRLHGRRKGHKLRPAQQRAVTELLPQLRVTLPAEGETLDPPGLFETPPRAIWLEIGFGGGEHLAWQAAHNPDVGFIGVEVFQDGIAKLLRRVEDDGLRNVRIFHGDGRDFIEALPEASVDRAFILFPDPWPKARHHKRRFIQQDQLDALARVLVDGGELRLATDDPGYQRWMTIELTRHPAFEWTARRAADWRERGADWPATRYEMKALGQARSPIYLKYRRRPR</sequence>
<keyword evidence="5 7" id="KW-0949">S-adenosyl-L-methionine</keyword>
<feature type="binding site" evidence="7">
    <location>
        <begin position="217"/>
        <end position="220"/>
    </location>
    <ligand>
        <name>substrate</name>
    </ligand>
</feature>
<keyword evidence="6 7" id="KW-0819">tRNA processing</keyword>
<dbReference type="EMBL" id="QPMH01000002">
    <property type="protein sequence ID" value="RDD63340.1"/>
    <property type="molecule type" value="Genomic_DNA"/>
</dbReference>
<comment type="pathway">
    <text evidence="7">tRNA modification; N(7)-methylguanine-tRNA biosynthesis.</text>
</comment>
<feature type="binding site" evidence="7">
    <location>
        <position position="143"/>
    </location>
    <ligand>
        <name>S-adenosyl-L-methionine</name>
        <dbReference type="ChEBI" id="CHEBI:59789"/>
    </ligand>
</feature>
<feature type="compositionally biased region" description="Basic residues" evidence="8">
    <location>
        <begin position="13"/>
        <end position="28"/>
    </location>
</feature>
<dbReference type="EC" id="2.1.1.33" evidence="7"/>
<dbReference type="InterPro" id="IPR055361">
    <property type="entry name" value="tRNA_methyltr_TrmB_bact"/>
</dbReference>
<comment type="function">
    <text evidence="2 7">Catalyzes the formation of N(7)-methylguanine at position 46 (m7G46) in tRNA.</text>
</comment>
<accession>A0A369TDH9</accession>